<dbReference type="RefSeq" id="WP_072833367.1">
    <property type="nucleotide sequence ID" value="NZ_FQUU01000001.1"/>
</dbReference>
<organism evidence="2 3">
    <name type="scientific">Flavisolibacter ginsengisoli DSM 18119</name>
    <dbReference type="NCBI Taxonomy" id="1121884"/>
    <lineage>
        <taxon>Bacteria</taxon>
        <taxon>Pseudomonadati</taxon>
        <taxon>Bacteroidota</taxon>
        <taxon>Chitinophagia</taxon>
        <taxon>Chitinophagales</taxon>
        <taxon>Chitinophagaceae</taxon>
        <taxon>Flavisolibacter</taxon>
    </lineage>
</organism>
<feature type="signal peptide" evidence="1">
    <location>
        <begin position="1"/>
        <end position="25"/>
    </location>
</feature>
<keyword evidence="1" id="KW-0732">Signal</keyword>
<gene>
    <name evidence="2" type="ORF">SAMN02745131_00204</name>
</gene>
<reference evidence="2 3" key="1">
    <citation type="submission" date="2016-11" db="EMBL/GenBank/DDBJ databases">
        <authorList>
            <person name="Jaros S."/>
            <person name="Januszkiewicz K."/>
            <person name="Wedrychowicz H."/>
        </authorList>
    </citation>
    <scope>NUCLEOTIDE SEQUENCE [LARGE SCALE GENOMIC DNA]</scope>
    <source>
        <strain evidence="2 3">DSM 18119</strain>
    </source>
</reference>
<dbReference type="EMBL" id="FQUU01000001">
    <property type="protein sequence ID" value="SHE34756.1"/>
    <property type="molecule type" value="Genomic_DNA"/>
</dbReference>
<feature type="chain" id="PRO_5012657400" evidence="1">
    <location>
        <begin position="26"/>
        <end position="151"/>
    </location>
</feature>
<name>A0A1M4SRF3_9BACT</name>
<dbReference type="AlphaFoldDB" id="A0A1M4SRF3"/>
<sequence>MKRTFVSASVIAVALLSLISLSSFNKRQDQKLNQHLSFRAGGNAPVTIHTSITGAYPDGTTFTGTVSIIGAISQTGTFVMQTEALGMALHCNLVLELPDGTLTIRMNCNMGTLNGRWKILSGTGAYENVKGEGSLVMPVPDEIMIGVVSGT</sequence>
<accession>A0A1M4SRF3</accession>
<proteinExistence type="predicted"/>
<evidence type="ECO:0000313" key="3">
    <source>
        <dbReference type="Proteomes" id="UP000184048"/>
    </source>
</evidence>
<evidence type="ECO:0000313" key="2">
    <source>
        <dbReference type="EMBL" id="SHE34756.1"/>
    </source>
</evidence>
<evidence type="ECO:0000256" key="1">
    <source>
        <dbReference type="SAM" id="SignalP"/>
    </source>
</evidence>
<protein>
    <submittedName>
        <fullName evidence="2">Uncharacterized protein</fullName>
    </submittedName>
</protein>
<keyword evidence="3" id="KW-1185">Reference proteome</keyword>
<dbReference type="Proteomes" id="UP000184048">
    <property type="component" value="Unassembled WGS sequence"/>
</dbReference>